<dbReference type="Proteomes" id="UP000037046">
    <property type="component" value="Unassembled WGS sequence"/>
</dbReference>
<evidence type="ECO:0000256" key="3">
    <source>
        <dbReference type="HAMAP-Rule" id="MF_01385"/>
    </source>
</evidence>
<proteinExistence type="inferred from homology"/>
<dbReference type="HAMAP" id="MF_01385">
    <property type="entry name" value="UreF"/>
    <property type="match status" value="1"/>
</dbReference>
<organism evidence="4 5">
    <name type="scientific">Roseovarius tolerans</name>
    <dbReference type="NCBI Taxonomy" id="74031"/>
    <lineage>
        <taxon>Bacteria</taxon>
        <taxon>Pseudomonadati</taxon>
        <taxon>Pseudomonadota</taxon>
        <taxon>Alphaproteobacteria</taxon>
        <taxon>Rhodobacterales</taxon>
        <taxon>Roseobacteraceae</taxon>
        <taxon>Roseovarius</taxon>
    </lineage>
</organism>
<evidence type="ECO:0000256" key="1">
    <source>
        <dbReference type="ARBA" id="ARBA00022988"/>
    </source>
</evidence>
<accession>A0A0L6CVP0</accession>
<dbReference type="InterPro" id="IPR038277">
    <property type="entry name" value="UreF_sf"/>
</dbReference>
<dbReference type="RefSeq" id="WP_050662614.1">
    <property type="nucleotide sequence ID" value="NZ_CP118494.1"/>
</dbReference>
<keyword evidence="1 3" id="KW-0996">Nickel insertion</keyword>
<name>A0A0L6CVP0_9RHOB</name>
<dbReference type="PATRIC" id="fig|74031.6.peg.1749"/>
<dbReference type="EMBL" id="LGVV01000018">
    <property type="protein sequence ID" value="KNX41745.1"/>
    <property type="molecule type" value="Genomic_DNA"/>
</dbReference>
<evidence type="ECO:0000313" key="5">
    <source>
        <dbReference type="Proteomes" id="UP000037046"/>
    </source>
</evidence>
<keyword evidence="3" id="KW-0963">Cytoplasm</keyword>
<dbReference type="GO" id="GO:0016151">
    <property type="term" value="F:nickel cation binding"/>
    <property type="evidence" value="ECO:0007669"/>
    <property type="project" value="UniProtKB-UniRule"/>
</dbReference>
<dbReference type="PANTHER" id="PTHR33620:SF1">
    <property type="entry name" value="UREASE ACCESSORY PROTEIN F"/>
    <property type="match status" value="1"/>
</dbReference>
<dbReference type="PIRSF" id="PIRSF009467">
    <property type="entry name" value="Ureas_acces_UreF"/>
    <property type="match status" value="1"/>
</dbReference>
<keyword evidence="2 3" id="KW-0143">Chaperone</keyword>
<dbReference type="GO" id="GO:0005737">
    <property type="term" value="C:cytoplasm"/>
    <property type="evidence" value="ECO:0007669"/>
    <property type="project" value="UniProtKB-SubCell"/>
</dbReference>
<dbReference type="AlphaFoldDB" id="A0A0L6CVP0"/>
<gene>
    <name evidence="3 4" type="primary">ureF</name>
    <name evidence="4" type="ORF">ROTO_17160</name>
</gene>
<comment type="function">
    <text evidence="3">Required for maturation of urease via the functional incorporation of the urease nickel metallocenter.</text>
</comment>
<dbReference type="PANTHER" id="PTHR33620">
    <property type="entry name" value="UREASE ACCESSORY PROTEIN F"/>
    <property type="match status" value="1"/>
</dbReference>
<sequence length="210" mass="22147">MLTPAHLTLTQWLSPAFPTGAFAYSHGLEREIATGVVRDAASLAAWLENILRFGAGWQDAVLLSHALEGGCDALDDLARALAPCAERLQEGLEQGAAFARTVNGITGRALPPRMLPVAVGEAAAPLCLAREDVIALYLQGFAGNLVTIGIRHVPLGQTEGQAVLSRLAPLIHDLADRAACAPLDTLGTCALAGDLAALQHERMDVRIFRT</sequence>
<keyword evidence="5" id="KW-1185">Reference proteome</keyword>
<comment type="similarity">
    <text evidence="3">Belongs to the UreF family.</text>
</comment>
<dbReference type="OrthoDB" id="9798772at2"/>
<comment type="subunit">
    <text evidence="3">UreD, UreF and UreG form a complex that acts as a GTP-hydrolysis-dependent molecular chaperone, activating the urease apoprotein by helping to assemble the nickel containing metallocenter of UreC. The UreE protein probably delivers the nickel.</text>
</comment>
<dbReference type="Pfam" id="PF01730">
    <property type="entry name" value="UreF"/>
    <property type="match status" value="1"/>
</dbReference>
<dbReference type="STRING" id="74031.SAMN04488077_10943"/>
<reference evidence="5" key="1">
    <citation type="submission" date="2015-07" db="EMBL/GenBank/DDBJ databases">
        <title>Draft Genome Sequence of Roseovarius tolerans EL-164, a producer of N-Acylated Alanine Methyl Esters (NAMEs).</title>
        <authorList>
            <person name="Voget S."/>
            <person name="Bruns H."/>
            <person name="Wagner-Doebler I."/>
            <person name="Schulz S."/>
            <person name="Daniel R."/>
        </authorList>
    </citation>
    <scope>NUCLEOTIDE SEQUENCE [LARGE SCALE GENOMIC DNA]</scope>
    <source>
        <strain evidence="5">EL-164</strain>
    </source>
</reference>
<evidence type="ECO:0000313" key="4">
    <source>
        <dbReference type="EMBL" id="KNX41745.1"/>
    </source>
</evidence>
<dbReference type="InterPro" id="IPR002639">
    <property type="entry name" value="UreF"/>
</dbReference>
<protein>
    <recommendedName>
        <fullName evidence="3">Urease accessory protein UreF</fullName>
    </recommendedName>
</protein>
<comment type="subcellular location">
    <subcellularLocation>
        <location evidence="3">Cytoplasm</location>
    </subcellularLocation>
</comment>
<evidence type="ECO:0000256" key="2">
    <source>
        <dbReference type="ARBA" id="ARBA00023186"/>
    </source>
</evidence>
<comment type="caution">
    <text evidence="4">The sequence shown here is derived from an EMBL/GenBank/DDBJ whole genome shotgun (WGS) entry which is preliminary data.</text>
</comment>
<dbReference type="Gene3D" id="1.10.4190.10">
    <property type="entry name" value="Urease accessory protein UreF"/>
    <property type="match status" value="1"/>
</dbReference>